<evidence type="ECO:0000313" key="2">
    <source>
        <dbReference type="Proteomes" id="UP000009375"/>
    </source>
</evidence>
<name>D2EGF0_PARA4</name>
<sequence length="230" mass="26925">MENKIRAIKFDMGRLPVDNPDELDFIEPEKFPGQIMVTRKGHNRSLEVILRDAVAGDRSAQAFNLSHSFAYWKPEIKNGALVDKTVHIDRKKLKMNVYNWLIASDEYYYGKDDLYGKLPAVDKKYKTRLMRLDLNHFEFYSMDKERNVHSIEIDLNYIASKDLTKFTVLYDKNVLVKLDTNGDYSLKYLKTSSKEYAKKKGNLLQEQDFTLYLDTNIPVKVYAKTSKEKI</sequence>
<accession>D2EGF0</accession>
<dbReference type="AlphaFoldDB" id="D2EGF0"/>
<dbReference type="EMBL" id="GG730074">
    <property type="protein sequence ID" value="EEZ92548.1"/>
    <property type="molecule type" value="Genomic_DNA"/>
</dbReference>
<protein>
    <submittedName>
        <fullName evidence="1">Uncharacterized protein</fullName>
    </submittedName>
</protein>
<organism evidence="1 2">
    <name type="scientific">Candidatus Parvarchaeum acidiphilum ARMAN-4</name>
    <dbReference type="NCBI Taxonomy" id="662760"/>
    <lineage>
        <taxon>Archaea</taxon>
        <taxon>Candidatus Parvarchaeota</taxon>
        <taxon>Candidatus Parvarchaeum</taxon>
    </lineage>
</organism>
<evidence type="ECO:0000313" key="1">
    <source>
        <dbReference type="EMBL" id="EEZ92548.1"/>
    </source>
</evidence>
<proteinExistence type="predicted"/>
<reference evidence="1 2" key="1">
    <citation type="journal article" date="2010" name="Proc. Natl. Acad. Sci. U.S.A.">
        <title>Enigmatic, ultrasmall, uncultivated Archaea.</title>
        <authorList>
            <person name="Baker B.J."/>
            <person name="Comolli L.R."/>
            <person name="Dick G.J."/>
            <person name="Hauser L.J."/>
            <person name="Hyatt D."/>
            <person name="Dill B.D."/>
            <person name="Land M.L."/>
            <person name="Verberkmoes N.C."/>
            <person name="Hettich R.L."/>
            <person name="Banfield J.F."/>
        </authorList>
    </citation>
    <scope>NUCLEOTIDE SEQUENCE [LARGE SCALE GENOMIC DNA]</scope>
</reference>
<dbReference type="Proteomes" id="UP000009375">
    <property type="component" value="Unassembled WGS sequence"/>
</dbReference>
<gene>
    <name evidence="1" type="ORF">BJBARM4_0849</name>
</gene>